<sequence length="144" mass="16183">MAAKVTDVFDELVQIAGKFVERQKGAWDHSAWLDLLSGVQKKGVDVSEDVQRYIGSMLEAMKKLYHASSATENVKGALLEISQHTVEFIKKTKGVWDQKDGEAFLKDLQKKGIELSEETKSYLGGVLESVKRVYDFSVKITEKK</sequence>
<organism evidence="1 2">
    <name type="scientific">Candidatus Magnetobacterium bavaricum</name>
    <dbReference type="NCBI Taxonomy" id="29290"/>
    <lineage>
        <taxon>Bacteria</taxon>
        <taxon>Pseudomonadati</taxon>
        <taxon>Nitrospirota</taxon>
        <taxon>Thermodesulfovibrionia</taxon>
        <taxon>Thermodesulfovibrionales</taxon>
        <taxon>Candidatus Magnetobacteriaceae</taxon>
        <taxon>Candidatus Magnetobacterium</taxon>
    </lineage>
</organism>
<comment type="caution">
    <text evidence="1">The sequence shown here is derived from an EMBL/GenBank/DDBJ whole genome shotgun (WGS) entry which is preliminary data.</text>
</comment>
<gene>
    <name evidence="1" type="ORF">MBAV_005632</name>
</gene>
<dbReference type="AlphaFoldDB" id="A0A0F3GJN3"/>
<keyword evidence="2" id="KW-1185">Reference proteome</keyword>
<proteinExistence type="predicted"/>
<name>A0A0F3GJN3_9BACT</name>
<reference evidence="1 2" key="1">
    <citation type="submission" date="2015-02" db="EMBL/GenBank/DDBJ databases">
        <title>Single-cell genomics of uncultivated deep-branching MTB reveals a conserved set of magnetosome genes.</title>
        <authorList>
            <person name="Kolinko S."/>
            <person name="Richter M."/>
            <person name="Glockner F.O."/>
            <person name="Brachmann A."/>
            <person name="Schuler D."/>
        </authorList>
    </citation>
    <scope>NUCLEOTIDE SEQUENCE [LARGE SCALE GENOMIC DNA]</scope>
    <source>
        <strain evidence="1">TM-1</strain>
    </source>
</reference>
<evidence type="ECO:0000313" key="1">
    <source>
        <dbReference type="EMBL" id="KJU82174.1"/>
    </source>
</evidence>
<protein>
    <submittedName>
        <fullName evidence="1">Uncharacterized protein</fullName>
    </submittedName>
</protein>
<accession>A0A0F3GJN3</accession>
<dbReference type="EMBL" id="LACI01002409">
    <property type="protein sequence ID" value="KJU82174.1"/>
    <property type="molecule type" value="Genomic_DNA"/>
</dbReference>
<evidence type="ECO:0000313" key="2">
    <source>
        <dbReference type="Proteomes" id="UP000033423"/>
    </source>
</evidence>
<dbReference type="Proteomes" id="UP000033423">
    <property type="component" value="Unassembled WGS sequence"/>
</dbReference>